<protein>
    <submittedName>
        <fullName evidence="1">Uncharacterized protein</fullName>
    </submittedName>
</protein>
<accession>A0AAD7GZI3</accession>
<dbReference type="EMBL" id="JARKIE010000003">
    <property type="protein sequence ID" value="KAJ7708661.1"/>
    <property type="molecule type" value="Genomic_DNA"/>
</dbReference>
<dbReference type="InterPro" id="IPR059179">
    <property type="entry name" value="MLKL-like_MCAfunc"/>
</dbReference>
<evidence type="ECO:0000313" key="1">
    <source>
        <dbReference type="EMBL" id="KAJ7708661.1"/>
    </source>
</evidence>
<organism evidence="1 2">
    <name type="scientific">Mycena rosella</name>
    <name type="common">Pink bonnet</name>
    <name type="synonym">Agaricus rosellus</name>
    <dbReference type="NCBI Taxonomy" id="1033263"/>
    <lineage>
        <taxon>Eukaryota</taxon>
        <taxon>Fungi</taxon>
        <taxon>Dikarya</taxon>
        <taxon>Basidiomycota</taxon>
        <taxon>Agaricomycotina</taxon>
        <taxon>Agaricomycetes</taxon>
        <taxon>Agaricomycetidae</taxon>
        <taxon>Agaricales</taxon>
        <taxon>Marasmiineae</taxon>
        <taxon>Mycenaceae</taxon>
        <taxon>Mycena</taxon>
    </lineage>
</organism>
<keyword evidence="2" id="KW-1185">Reference proteome</keyword>
<comment type="caution">
    <text evidence="1">The sequence shown here is derived from an EMBL/GenBank/DDBJ whole genome shotgun (WGS) entry which is preliminary data.</text>
</comment>
<dbReference type="Gene3D" id="1.20.930.20">
    <property type="entry name" value="Adaptor protein Cbl, N-terminal domain"/>
    <property type="match status" value="1"/>
</dbReference>
<gene>
    <name evidence="1" type="ORF">B0H17DRAFT_1191173</name>
</gene>
<name>A0AAD7GZI3_MYCRO</name>
<dbReference type="Proteomes" id="UP001221757">
    <property type="component" value="Unassembled WGS sequence"/>
</dbReference>
<dbReference type="InterPro" id="IPR036537">
    <property type="entry name" value="Adaptor_Cbl_N_dom_sf"/>
</dbReference>
<reference evidence="1" key="1">
    <citation type="submission" date="2023-03" db="EMBL/GenBank/DDBJ databases">
        <title>Massive genome expansion in bonnet fungi (Mycena s.s.) driven by repeated elements and novel gene families across ecological guilds.</title>
        <authorList>
            <consortium name="Lawrence Berkeley National Laboratory"/>
            <person name="Harder C.B."/>
            <person name="Miyauchi S."/>
            <person name="Viragh M."/>
            <person name="Kuo A."/>
            <person name="Thoen E."/>
            <person name="Andreopoulos B."/>
            <person name="Lu D."/>
            <person name="Skrede I."/>
            <person name="Drula E."/>
            <person name="Henrissat B."/>
            <person name="Morin E."/>
            <person name="Kohler A."/>
            <person name="Barry K."/>
            <person name="LaButti K."/>
            <person name="Morin E."/>
            <person name="Salamov A."/>
            <person name="Lipzen A."/>
            <person name="Mereny Z."/>
            <person name="Hegedus B."/>
            <person name="Baldrian P."/>
            <person name="Stursova M."/>
            <person name="Weitz H."/>
            <person name="Taylor A."/>
            <person name="Grigoriev I.V."/>
            <person name="Nagy L.G."/>
            <person name="Martin F."/>
            <person name="Kauserud H."/>
        </authorList>
    </citation>
    <scope>NUCLEOTIDE SEQUENCE</scope>
    <source>
        <strain evidence="1">CBHHK067</strain>
    </source>
</reference>
<dbReference type="GO" id="GO:0007166">
    <property type="term" value="P:cell surface receptor signaling pathway"/>
    <property type="evidence" value="ECO:0007669"/>
    <property type="project" value="InterPro"/>
</dbReference>
<evidence type="ECO:0000313" key="2">
    <source>
        <dbReference type="Proteomes" id="UP001221757"/>
    </source>
</evidence>
<dbReference type="CDD" id="cd21037">
    <property type="entry name" value="MLKL_NTD"/>
    <property type="match status" value="1"/>
</dbReference>
<sequence length="319" mass="35940">MAGVAQLSGVPYIQPVILLAAAIITTIQQVKENTKAFARLAQDTYTMVQAITQIQTHSAELERGVQEFMRVLERIQNYINELRPRSSFLRMFAVADDASKIQEYRGQIRMAREVFEMQMHMRTHENIVLVLLERRERTASRPPPYTPEDINGVSAIPEHIRRIVNENFDSLLPILGVFHVFQGPPTIKQISRVLGLTEEEVRDVWGPILTHLEGLDSDGKTKCLACLERLACRADGTIDFAAYHTLVAQWCLLGPKGGAKDIFYAADSWVHHICHSSPSLQLRDALRQSDIPLAPESHEELPEIIACKFTMTKSSGKIC</sequence>
<proteinExistence type="predicted"/>
<dbReference type="AlphaFoldDB" id="A0AAD7GZI3"/>